<dbReference type="EMBL" id="JBHUFB010000007">
    <property type="protein sequence ID" value="MFD1811470.1"/>
    <property type="molecule type" value="Genomic_DNA"/>
</dbReference>
<dbReference type="SUPFAM" id="SSF54593">
    <property type="entry name" value="Glyoxalase/Bleomycin resistance protein/Dihydroxybiphenyl dioxygenase"/>
    <property type="match status" value="1"/>
</dbReference>
<keyword evidence="3" id="KW-1185">Reference proteome</keyword>
<dbReference type="Gene3D" id="3.10.180.10">
    <property type="entry name" value="2,3-Dihydroxybiphenyl 1,2-Dioxygenase, domain 1"/>
    <property type="match status" value="1"/>
</dbReference>
<evidence type="ECO:0000259" key="1">
    <source>
        <dbReference type="PROSITE" id="PS51819"/>
    </source>
</evidence>
<organism evidence="2 3">
    <name type="scientific">Rhodococcus gannanensis</name>
    <dbReference type="NCBI Taxonomy" id="1960308"/>
    <lineage>
        <taxon>Bacteria</taxon>
        <taxon>Bacillati</taxon>
        <taxon>Actinomycetota</taxon>
        <taxon>Actinomycetes</taxon>
        <taxon>Mycobacteriales</taxon>
        <taxon>Nocardiaceae</taxon>
        <taxon>Rhodococcus</taxon>
    </lineage>
</organism>
<dbReference type="InterPro" id="IPR004360">
    <property type="entry name" value="Glyas_Fos-R_dOase_dom"/>
</dbReference>
<gene>
    <name evidence="2" type="ORF">ACFSJG_04530</name>
</gene>
<dbReference type="InterPro" id="IPR037523">
    <property type="entry name" value="VOC_core"/>
</dbReference>
<evidence type="ECO:0000313" key="2">
    <source>
        <dbReference type="EMBL" id="MFD1811470.1"/>
    </source>
</evidence>
<name>A0ABW4P227_9NOCA</name>
<accession>A0ABW4P227</accession>
<proteinExistence type="predicted"/>
<dbReference type="Pfam" id="PF00903">
    <property type="entry name" value="Glyoxalase"/>
    <property type="match status" value="1"/>
</dbReference>
<dbReference type="InterPro" id="IPR029068">
    <property type="entry name" value="Glyas_Bleomycin-R_OHBP_Dase"/>
</dbReference>
<feature type="domain" description="VOC" evidence="1">
    <location>
        <begin position="3"/>
        <end position="110"/>
    </location>
</feature>
<dbReference type="InterPro" id="IPR052164">
    <property type="entry name" value="Anthracycline_SecMetBiosynth"/>
</dbReference>
<dbReference type="Proteomes" id="UP001597286">
    <property type="component" value="Unassembled WGS sequence"/>
</dbReference>
<dbReference type="RefSeq" id="WP_378484016.1">
    <property type="nucleotide sequence ID" value="NZ_JBHUFB010000007.1"/>
</dbReference>
<protein>
    <submittedName>
        <fullName evidence="2">VOC family protein</fullName>
    </submittedName>
</protein>
<comment type="caution">
    <text evidence="2">The sequence shown here is derived from an EMBL/GenBank/DDBJ whole genome shotgun (WGS) entry which is preliminary data.</text>
</comment>
<sequence>MITAVHALLYAEDPAAARDFFRDVLGWTHIDAGGGWLIFRSGPSELAIHPADTPTGQHHEISFMCDDLDATVAELRSRGASFEGDVGKQPWGRTIRLVVPGAGSVLMYEPAHPPAHSLPEPEGAS</sequence>
<dbReference type="PANTHER" id="PTHR33993">
    <property type="entry name" value="GLYOXALASE-RELATED"/>
    <property type="match status" value="1"/>
</dbReference>
<reference evidence="3" key="1">
    <citation type="journal article" date="2019" name="Int. J. Syst. Evol. Microbiol.">
        <title>The Global Catalogue of Microorganisms (GCM) 10K type strain sequencing project: providing services to taxonomists for standard genome sequencing and annotation.</title>
        <authorList>
            <consortium name="The Broad Institute Genomics Platform"/>
            <consortium name="The Broad Institute Genome Sequencing Center for Infectious Disease"/>
            <person name="Wu L."/>
            <person name="Ma J."/>
        </authorList>
    </citation>
    <scope>NUCLEOTIDE SEQUENCE [LARGE SCALE GENOMIC DNA]</scope>
    <source>
        <strain evidence="3">DT72</strain>
    </source>
</reference>
<evidence type="ECO:0000313" key="3">
    <source>
        <dbReference type="Proteomes" id="UP001597286"/>
    </source>
</evidence>
<dbReference type="PROSITE" id="PS51819">
    <property type="entry name" value="VOC"/>
    <property type="match status" value="1"/>
</dbReference>